<accession>A0ABY2TKU4</accession>
<evidence type="ECO:0000313" key="1">
    <source>
        <dbReference type="EMBL" id="TKX34684.1"/>
    </source>
</evidence>
<dbReference type="EMBL" id="NXLY01000001">
    <property type="protein sequence ID" value="TKX34684.1"/>
    <property type="molecule type" value="Genomic_DNA"/>
</dbReference>
<keyword evidence="2" id="KW-1185">Reference proteome</keyword>
<sequence>MDHYTSDLYLNKTLLEYMIFLGRHKNIKSPDNDYDKRFVNLDFTQYLVQYVDLVEMYESKKDYFILLLKFIDIAEKIKNNQKVKIDDKNLLKMLVKIDEINLGLLDVSKLKDLSKVFERSYRKDYSGIETWDVSKVTNFNSCFKEAIYFNHDISTWNVSKVISMEETFRKAICFDQCLDNWELANLKECKNAFLECPLKYNPSKWYKTKTKQ</sequence>
<dbReference type="InterPro" id="IPR005046">
    <property type="entry name" value="DUF285"/>
</dbReference>
<reference evidence="1 2" key="1">
    <citation type="submission" date="2018-05" db="EMBL/GenBank/DDBJ databases">
        <title>Novel Campyloabacter and Helicobacter Species and Strains.</title>
        <authorList>
            <person name="Mannion A.J."/>
            <person name="Shen Z."/>
            <person name="Fox J.G."/>
        </authorList>
    </citation>
    <scope>NUCLEOTIDE SEQUENCE [LARGE SCALE GENOMIC DNA]</scope>
    <source>
        <strain evidence="2">MIT10-5678</strain>
    </source>
</reference>
<dbReference type="RefSeq" id="WP_137623036.1">
    <property type="nucleotide sequence ID" value="NZ_NXLY01000001.1"/>
</dbReference>
<dbReference type="Pfam" id="PF03382">
    <property type="entry name" value="DUF285"/>
    <property type="match status" value="1"/>
</dbReference>
<name>A0ABY2TKU4_9BACT</name>
<comment type="caution">
    <text evidence="1">The sequence shown here is derived from an EMBL/GenBank/DDBJ whole genome shotgun (WGS) entry which is preliminary data.</text>
</comment>
<evidence type="ECO:0008006" key="3">
    <source>
        <dbReference type="Google" id="ProtNLM"/>
    </source>
</evidence>
<proteinExistence type="predicted"/>
<gene>
    <name evidence="1" type="ORF">CQA75_00070</name>
</gene>
<dbReference type="Proteomes" id="UP000309584">
    <property type="component" value="Unassembled WGS sequence"/>
</dbReference>
<organism evidence="1 2">
    <name type="scientific">Campylobacter taeniopygiae</name>
    <dbReference type="NCBI Taxonomy" id="2510188"/>
    <lineage>
        <taxon>Bacteria</taxon>
        <taxon>Pseudomonadati</taxon>
        <taxon>Campylobacterota</taxon>
        <taxon>Epsilonproteobacteria</taxon>
        <taxon>Campylobacterales</taxon>
        <taxon>Campylobacteraceae</taxon>
        <taxon>Campylobacter</taxon>
    </lineage>
</organism>
<protein>
    <recommendedName>
        <fullName evidence="3">BspA family leucine-rich repeat surface protein</fullName>
    </recommendedName>
</protein>
<evidence type="ECO:0000313" key="2">
    <source>
        <dbReference type="Proteomes" id="UP000309584"/>
    </source>
</evidence>